<dbReference type="EMBL" id="JACHIN010000005">
    <property type="protein sequence ID" value="MBB5078878.1"/>
    <property type="molecule type" value="Genomic_DNA"/>
</dbReference>
<gene>
    <name evidence="2" type="ORF">HNR40_004364</name>
</gene>
<comment type="caution">
    <text evidence="2">The sequence shown here is derived from an EMBL/GenBank/DDBJ whole genome shotgun (WGS) entry which is preliminary data.</text>
</comment>
<evidence type="ECO:0000313" key="2">
    <source>
        <dbReference type="EMBL" id="MBB5078878.1"/>
    </source>
</evidence>
<evidence type="ECO:0000256" key="1">
    <source>
        <dbReference type="SAM" id="MobiDB-lite"/>
    </source>
</evidence>
<feature type="region of interest" description="Disordered" evidence="1">
    <location>
        <begin position="50"/>
        <end position="88"/>
    </location>
</feature>
<accession>A0A7W8EGV4</accession>
<dbReference type="AlphaFoldDB" id="A0A7W8EGV4"/>
<reference evidence="2 3" key="1">
    <citation type="submission" date="2020-08" db="EMBL/GenBank/DDBJ databases">
        <title>Genomic Encyclopedia of Type Strains, Phase IV (KMG-IV): sequencing the most valuable type-strain genomes for metagenomic binning, comparative biology and taxonomic classification.</title>
        <authorList>
            <person name="Goeker M."/>
        </authorList>
    </citation>
    <scope>NUCLEOTIDE SEQUENCE [LARGE SCALE GENOMIC DNA]</scope>
    <source>
        <strain evidence="2 3">DSM 45385</strain>
    </source>
</reference>
<keyword evidence="3" id="KW-1185">Reference proteome</keyword>
<protein>
    <submittedName>
        <fullName evidence="2">Uncharacterized protein</fullName>
    </submittedName>
</protein>
<dbReference type="Proteomes" id="UP000568380">
    <property type="component" value="Unassembled WGS sequence"/>
</dbReference>
<proteinExistence type="predicted"/>
<dbReference type="RefSeq" id="WP_184963958.1">
    <property type="nucleotide sequence ID" value="NZ_JACHIN010000005.1"/>
</dbReference>
<organism evidence="2 3">
    <name type="scientific">Nonomuraea endophytica</name>
    <dbReference type="NCBI Taxonomy" id="714136"/>
    <lineage>
        <taxon>Bacteria</taxon>
        <taxon>Bacillati</taxon>
        <taxon>Actinomycetota</taxon>
        <taxon>Actinomycetes</taxon>
        <taxon>Streptosporangiales</taxon>
        <taxon>Streptosporangiaceae</taxon>
        <taxon>Nonomuraea</taxon>
    </lineage>
</organism>
<sequence length="88" mass="9392">MVLITVRLPPGATLEDAISRLGLAEEDVDTAYGLVLIDPDLGLYGLRVTEEAGRRTGPPFSDPKIEPYGPPKRSRDGRPGPRSPGSPP</sequence>
<name>A0A7W8EGV4_9ACTN</name>
<evidence type="ECO:0000313" key="3">
    <source>
        <dbReference type="Proteomes" id="UP000568380"/>
    </source>
</evidence>